<feature type="compositionally biased region" description="Polar residues" evidence="6">
    <location>
        <begin position="643"/>
        <end position="654"/>
    </location>
</feature>
<dbReference type="InterPro" id="IPR008422">
    <property type="entry name" value="KN_HD"/>
</dbReference>
<evidence type="ECO:0000313" key="8">
    <source>
        <dbReference type="EMBL" id="TDL28303.1"/>
    </source>
</evidence>
<evidence type="ECO:0000256" key="1">
    <source>
        <dbReference type="ARBA" id="ARBA00005800"/>
    </source>
</evidence>
<dbReference type="Pfam" id="PF05920">
    <property type="entry name" value="Homeobox_KN"/>
    <property type="match status" value="1"/>
</dbReference>
<evidence type="ECO:0000256" key="2">
    <source>
        <dbReference type="ARBA" id="ARBA00023125"/>
    </source>
</evidence>
<evidence type="ECO:0000259" key="7">
    <source>
        <dbReference type="PROSITE" id="PS50071"/>
    </source>
</evidence>
<feature type="region of interest" description="Disordered" evidence="6">
    <location>
        <begin position="107"/>
        <end position="126"/>
    </location>
</feature>
<feature type="region of interest" description="Disordered" evidence="6">
    <location>
        <begin position="260"/>
        <end position="299"/>
    </location>
</feature>
<dbReference type="InterPro" id="IPR009057">
    <property type="entry name" value="Homeodomain-like_sf"/>
</dbReference>
<evidence type="ECO:0000256" key="3">
    <source>
        <dbReference type="ARBA" id="ARBA00023155"/>
    </source>
</evidence>
<dbReference type="VEuPathDB" id="FungiDB:BD410DRAFT_780788"/>
<keyword evidence="4 5" id="KW-0539">Nucleus</keyword>
<dbReference type="Gene3D" id="1.10.10.60">
    <property type="entry name" value="Homeodomain-like"/>
    <property type="match status" value="1"/>
</dbReference>
<feature type="DNA-binding region" description="Homeobox" evidence="5">
    <location>
        <begin position="161"/>
        <end position="196"/>
    </location>
</feature>
<comment type="subcellular location">
    <subcellularLocation>
        <location evidence="5">Nucleus</location>
    </subcellularLocation>
</comment>
<dbReference type="STRING" id="50990.A0A4Y7QKZ7"/>
<feature type="region of interest" description="Disordered" evidence="6">
    <location>
        <begin position="418"/>
        <end position="469"/>
    </location>
</feature>
<evidence type="ECO:0000313" key="9">
    <source>
        <dbReference type="Proteomes" id="UP000294933"/>
    </source>
</evidence>
<proteinExistence type="inferred from homology"/>
<dbReference type="InterPro" id="IPR001356">
    <property type="entry name" value="HD"/>
</dbReference>
<organism evidence="8 9">
    <name type="scientific">Rickenella mellea</name>
    <dbReference type="NCBI Taxonomy" id="50990"/>
    <lineage>
        <taxon>Eukaryota</taxon>
        <taxon>Fungi</taxon>
        <taxon>Dikarya</taxon>
        <taxon>Basidiomycota</taxon>
        <taxon>Agaricomycotina</taxon>
        <taxon>Agaricomycetes</taxon>
        <taxon>Hymenochaetales</taxon>
        <taxon>Rickenellaceae</taxon>
        <taxon>Rickenella</taxon>
    </lineage>
</organism>
<sequence length="683" mass="75340">MSTSFEDDLHQNLLRAEDDLIDATFAGHTATAAFIDNLSALTQVAKHGITNHLLNASTLALARRVASNISIMADNFHELEPSTREINSRRKADIADVLWRLSLNDPTAAGSTQHRRPPSQSLPSHRASDLFASTSEADVRALPLHIPKAYKWLSRHLHNPYPSAATKADIARQTGVSVKSIDAWFVNIRRRIGWTTIAKRHFGGNRAAMLDCAARAIKEQKAQGTVSEEIVEEFMSMKSNLERLYEGKIEESELAREIEHITNESPNPVTSKSHRKGGNTAKATSKGKRAYEQTRKSKVQLAMRKKKLEWKFSAAPQHSLVDDSPVHFVEDKRDPPKHTRKRRGSSPPTDTDSVHSPYDNAQPRPLKRSRTTSSSEVSFEQSSSSGASTPAPMTPVALPESELALGNWLAFVPYDDDHSKSSPIAPIPVPVSSRKRRLSEADGDYTSRPKRPRGLDATPRLQTVSDPLPLSIPPIDSDFSSILSGIDFSFPDHATLEEPLIQDNLEFTMFDGWADVLNDKSCSGLLHSSPARPEPSVIPVQELEISVMDMPSIPPIPQGKSESFSDPLLDEESLMEFLRQLSSPLSASVCTSPHDENSDSSLPLPWTGTIPSEVASLPELSHHENTLALFPLSTPVDHIPSAKSPSPTPANVNTVDAERDAKLERLRRLREEANQLEKDLSRS</sequence>
<dbReference type="PROSITE" id="PS50071">
    <property type="entry name" value="HOMEOBOX_2"/>
    <property type="match status" value="1"/>
</dbReference>
<accession>A0A4Y7QKZ7</accession>
<feature type="compositionally biased region" description="Low complexity" evidence="6">
    <location>
        <begin position="373"/>
        <end position="388"/>
    </location>
</feature>
<dbReference type="CDD" id="cd00086">
    <property type="entry name" value="homeodomain"/>
    <property type="match status" value="1"/>
</dbReference>
<dbReference type="InterPro" id="IPR024441">
    <property type="entry name" value="Homeodomain1_C"/>
</dbReference>
<dbReference type="AlphaFoldDB" id="A0A4Y7QKZ7"/>
<dbReference type="EMBL" id="ML170157">
    <property type="protein sequence ID" value="TDL28303.1"/>
    <property type="molecule type" value="Genomic_DNA"/>
</dbReference>
<dbReference type="SUPFAM" id="SSF46689">
    <property type="entry name" value="Homeodomain-like"/>
    <property type="match status" value="1"/>
</dbReference>
<protein>
    <recommendedName>
        <fullName evidence="7">Homeobox domain-containing protein</fullName>
    </recommendedName>
</protein>
<keyword evidence="2 5" id="KW-0238">DNA-binding</keyword>
<keyword evidence="9" id="KW-1185">Reference proteome</keyword>
<name>A0A4Y7QKZ7_9AGAM</name>
<dbReference type="GO" id="GO:0005634">
    <property type="term" value="C:nucleus"/>
    <property type="evidence" value="ECO:0007669"/>
    <property type="project" value="UniProtKB-SubCell"/>
</dbReference>
<gene>
    <name evidence="8" type="ORF">BD410DRAFT_780788</name>
</gene>
<feature type="region of interest" description="Disordered" evidence="6">
    <location>
        <begin position="323"/>
        <end position="395"/>
    </location>
</feature>
<evidence type="ECO:0000256" key="5">
    <source>
        <dbReference type="PROSITE-ProRule" id="PRU00108"/>
    </source>
</evidence>
<dbReference type="Proteomes" id="UP000294933">
    <property type="component" value="Unassembled WGS sequence"/>
</dbReference>
<feature type="domain" description="Homeobox" evidence="7">
    <location>
        <begin position="159"/>
        <end position="195"/>
    </location>
</feature>
<evidence type="ECO:0000256" key="4">
    <source>
        <dbReference type="ARBA" id="ARBA00023242"/>
    </source>
</evidence>
<keyword evidence="3 5" id="KW-0371">Homeobox</keyword>
<dbReference type="Pfam" id="PF12737">
    <property type="entry name" value="Mating_C"/>
    <property type="match status" value="1"/>
</dbReference>
<dbReference type="GO" id="GO:0003677">
    <property type="term" value="F:DNA binding"/>
    <property type="evidence" value="ECO:0007669"/>
    <property type="project" value="UniProtKB-UniRule"/>
</dbReference>
<dbReference type="OrthoDB" id="250329at2759"/>
<evidence type="ECO:0000256" key="6">
    <source>
        <dbReference type="SAM" id="MobiDB-lite"/>
    </source>
</evidence>
<feature type="compositionally biased region" description="Basic and acidic residues" evidence="6">
    <location>
        <begin position="323"/>
        <end position="337"/>
    </location>
</feature>
<dbReference type="GO" id="GO:0006355">
    <property type="term" value="P:regulation of DNA-templated transcription"/>
    <property type="evidence" value="ECO:0007669"/>
    <property type="project" value="InterPro"/>
</dbReference>
<comment type="similarity">
    <text evidence="1">Belongs to the TALE/M-ATYP homeobox family.</text>
</comment>
<reference evidence="8 9" key="1">
    <citation type="submission" date="2018-06" db="EMBL/GenBank/DDBJ databases">
        <title>A transcriptomic atlas of mushroom development highlights an independent origin of complex multicellularity.</title>
        <authorList>
            <consortium name="DOE Joint Genome Institute"/>
            <person name="Krizsan K."/>
            <person name="Almasi E."/>
            <person name="Merenyi Z."/>
            <person name="Sahu N."/>
            <person name="Viragh M."/>
            <person name="Koszo T."/>
            <person name="Mondo S."/>
            <person name="Kiss B."/>
            <person name="Balint B."/>
            <person name="Kues U."/>
            <person name="Barry K."/>
            <person name="Hegedus J.C."/>
            <person name="Henrissat B."/>
            <person name="Johnson J."/>
            <person name="Lipzen A."/>
            <person name="Ohm R."/>
            <person name="Nagy I."/>
            <person name="Pangilinan J."/>
            <person name="Yan J."/>
            <person name="Xiong Y."/>
            <person name="Grigoriev I.V."/>
            <person name="Hibbett D.S."/>
            <person name="Nagy L.G."/>
        </authorList>
    </citation>
    <scope>NUCLEOTIDE SEQUENCE [LARGE SCALE GENOMIC DNA]</scope>
    <source>
        <strain evidence="8 9">SZMC22713</strain>
    </source>
</reference>
<feature type="region of interest" description="Disordered" evidence="6">
    <location>
        <begin position="635"/>
        <end position="659"/>
    </location>
</feature>